<evidence type="ECO:0000313" key="2">
    <source>
        <dbReference type="EMBL" id="ADG68711.1"/>
    </source>
</evidence>
<feature type="transmembrane region" description="Helical" evidence="1">
    <location>
        <begin position="21"/>
        <end position="43"/>
    </location>
</feature>
<organism evidence="2 3">
    <name type="scientific">Planctopirus limnophila (strain ATCC 43296 / DSM 3776 / IFAM 1008 / Mu 290)</name>
    <name type="common">Planctomyces limnophilus</name>
    <dbReference type="NCBI Taxonomy" id="521674"/>
    <lineage>
        <taxon>Bacteria</taxon>
        <taxon>Pseudomonadati</taxon>
        <taxon>Planctomycetota</taxon>
        <taxon>Planctomycetia</taxon>
        <taxon>Planctomycetales</taxon>
        <taxon>Planctomycetaceae</taxon>
        <taxon>Planctopirus</taxon>
    </lineage>
</organism>
<dbReference type="AlphaFoldDB" id="D5SRY7"/>
<gene>
    <name evidence="2" type="ordered locus">Plim_2889</name>
</gene>
<feature type="transmembrane region" description="Helical" evidence="1">
    <location>
        <begin position="55"/>
        <end position="84"/>
    </location>
</feature>
<keyword evidence="1" id="KW-0812">Transmembrane</keyword>
<proteinExistence type="predicted"/>
<evidence type="ECO:0000256" key="1">
    <source>
        <dbReference type="SAM" id="Phobius"/>
    </source>
</evidence>
<dbReference type="Proteomes" id="UP000002220">
    <property type="component" value="Chromosome"/>
</dbReference>
<keyword evidence="1" id="KW-0472">Membrane</keyword>
<reference evidence="2 3" key="1">
    <citation type="journal article" date="2010" name="Stand. Genomic Sci.">
        <title>Complete genome sequence of Planctomyces limnophilus type strain (Mu 290).</title>
        <authorList>
            <person name="Labutti K."/>
            <person name="Sikorski J."/>
            <person name="Schneider S."/>
            <person name="Nolan M."/>
            <person name="Lucas S."/>
            <person name="Glavina Del Rio T."/>
            <person name="Tice H."/>
            <person name="Cheng J.F."/>
            <person name="Goodwin L."/>
            <person name="Pitluck S."/>
            <person name="Liolios K."/>
            <person name="Ivanova N."/>
            <person name="Mavromatis K."/>
            <person name="Mikhailova N."/>
            <person name="Pati A."/>
            <person name="Chen A."/>
            <person name="Palaniappan K."/>
            <person name="Land M."/>
            <person name="Hauser L."/>
            <person name="Chang Y.J."/>
            <person name="Jeffries C.D."/>
            <person name="Tindall B.J."/>
            <person name="Rohde M."/>
            <person name="Goker M."/>
            <person name="Woyke T."/>
            <person name="Bristow J."/>
            <person name="Eisen J.A."/>
            <person name="Markowitz V."/>
            <person name="Hugenholtz P."/>
            <person name="Kyrpides N.C."/>
            <person name="Klenk H.P."/>
            <person name="Lapidus A."/>
        </authorList>
    </citation>
    <scope>NUCLEOTIDE SEQUENCE [LARGE SCALE GENOMIC DNA]</scope>
    <source>
        <strain evidence="3">ATCC 43296 / DSM 3776 / IFAM 1008 / Mu 290</strain>
    </source>
</reference>
<accession>D5SRY7</accession>
<name>D5SRY7_PLAL2</name>
<evidence type="ECO:0000313" key="3">
    <source>
        <dbReference type="Proteomes" id="UP000002220"/>
    </source>
</evidence>
<keyword evidence="1" id="KW-1133">Transmembrane helix</keyword>
<sequence>MDLSITRLIRTIRMLTPFQMMSHSFSIFIAVLLVTGFVLQTSVFHERQEKHSVPLYVWLFIAVLFLTAMFLVIISLIAMGVMFYRAFFPRKVIVYSRNEKTLIEKTVTSKADALFDSADSHRIRITD</sequence>
<dbReference type="EMBL" id="CP001744">
    <property type="protein sequence ID" value="ADG68711.1"/>
    <property type="molecule type" value="Genomic_DNA"/>
</dbReference>
<keyword evidence="3" id="KW-1185">Reference proteome</keyword>
<protein>
    <submittedName>
        <fullName evidence="2">Uncharacterized protein</fullName>
    </submittedName>
</protein>
<dbReference type="HOGENOM" id="CLU_1968505_0_0_0"/>
<dbReference type="KEGG" id="plm:Plim_2889"/>